<reference evidence="2 3" key="1">
    <citation type="submission" date="2016-08" db="EMBL/GenBank/DDBJ databases">
        <title>Novel Firmicute Genomes.</title>
        <authorList>
            <person name="Poppleton D.I."/>
            <person name="Gribaldo S."/>
        </authorList>
    </citation>
    <scope>NUCLEOTIDE SEQUENCE [LARGE SCALE GENOMIC DNA]</scope>
    <source>
        <strain evidence="2 3">RAOx-1</strain>
    </source>
</reference>
<evidence type="ECO:0000313" key="3">
    <source>
        <dbReference type="Proteomes" id="UP000284219"/>
    </source>
</evidence>
<gene>
    <name evidence="2" type="ORF">BEP19_00335</name>
</gene>
<evidence type="ECO:0000313" key="2">
    <source>
        <dbReference type="EMBL" id="RKD27056.1"/>
    </source>
</evidence>
<name>A0A419SR85_9BACL</name>
<dbReference type="Proteomes" id="UP000284219">
    <property type="component" value="Unassembled WGS sequence"/>
</dbReference>
<sequence>MGNKNARAEESVCVDDIAQVCEQLRAEIRTTQRAMIDLMLYLDTHPLDHSARQQYTAWQSHWAGLKQKYEQSCGPLGWYGPRWWERALGYGYDPLDDCFENRP</sequence>
<dbReference type="AlphaFoldDB" id="A0A419SR85"/>
<keyword evidence="3" id="KW-1185">Reference proteome</keyword>
<comment type="caution">
    <text evidence="2">The sequence shown here is derived from an EMBL/GenBank/DDBJ whole genome shotgun (WGS) entry which is preliminary data.</text>
</comment>
<dbReference type="EMBL" id="MCHY01000001">
    <property type="protein sequence ID" value="RKD27056.1"/>
    <property type="molecule type" value="Genomic_DNA"/>
</dbReference>
<dbReference type="OrthoDB" id="9804099at2"/>
<accession>A0A419SR85</accession>
<protein>
    <recommendedName>
        <fullName evidence="1">Protein CotJB domain-containing protein</fullName>
    </recommendedName>
</protein>
<organism evidence="2 3">
    <name type="scientific">Ammoniphilus oxalaticus</name>
    <dbReference type="NCBI Taxonomy" id="66863"/>
    <lineage>
        <taxon>Bacteria</taxon>
        <taxon>Bacillati</taxon>
        <taxon>Bacillota</taxon>
        <taxon>Bacilli</taxon>
        <taxon>Bacillales</taxon>
        <taxon>Paenibacillaceae</taxon>
        <taxon>Aneurinibacillus group</taxon>
        <taxon>Ammoniphilus</taxon>
    </lineage>
</organism>
<dbReference type="RefSeq" id="WP_120187876.1">
    <property type="nucleotide sequence ID" value="NZ_MCHY01000001.1"/>
</dbReference>
<dbReference type="InterPro" id="IPR024207">
    <property type="entry name" value="CotJB_dom"/>
</dbReference>
<proteinExistence type="predicted"/>
<feature type="domain" description="Protein CotJB" evidence="1">
    <location>
        <begin position="24"/>
        <end position="79"/>
    </location>
</feature>
<evidence type="ECO:0000259" key="1">
    <source>
        <dbReference type="Pfam" id="PF12652"/>
    </source>
</evidence>
<dbReference type="Pfam" id="PF12652">
    <property type="entry name" value="CotJB"/>
    <property type="match status" value="1"/>
</dbReference>